<name>X1DAF0_9ZZZZ</name>
<accession>X1DAF0</accession>
<sequence>TKVYDLLWAKKELDGSIIHRKWRGYIDVKTKLPRRIEWWEKQTKEKEYELVTTIKVTYPMAIEIQAAISEAGF</sequence>
<gene>
    <name evidence="1" type="ORF">S01H4_38451</name>
</gene>
<dbReference type="AlphaFoldDB" id="X1DAF0"/>
<evidence type="ECO:0000313" key="1">
    <source>
        <dbReference type="EMBL" id="GAH05275.1"/>
    </source>
</evidence>
<protein>
    <submittedName>
        <fullName evidence="1">Uncharacterized protein</fullName>
    </submittedName>
</protein>
<comment type="caution">
    <text evidence="1">The sequence shown here is derived from an EMBL/GenBank/DDBJ whole genome shotgun (WGS) entry which is preliminary data.</text>
</comment>
<feature type="non-terminal residue" evidence="1">
    <location>
        <position position="1"/>
    </location>
</feature>
<proteinExistence type="predicted"/>
<organism evidence="1">
    <name type="scientific">marine sediment metagenome</name>
    <dbReference type="NCBI Taxonomy" id="412755"/>
    <lineage>
        <taxon>unclassified sequences</taxon>
        <taxon>metagenomes</taxon>
        <taxon>ecological metagenomes</taxon>
    </lineage>
</organism>
<reference evidence="1" key="1">
    <citation type="journal article" date="2014" name="Front. Microbiol.">
        <title>High frequency of phylogenetically diverse reductive dehalogenase-homologous genes in deep subseafloor sedimentary metagenomes.</title>
        <authorList>
            <person name="Kawai M."/>
            <person name="Futagami T."/>
            <person name="Toyoda A."/>
            <person name="Takaki Y."/>
            <person name="Nishi S."/>
            <person name="Hori S."/>
            <person name="Arai W."/>
            <person name="Tsubouchi T."/>
            <person name="Morono Y."/>
            <person name="Uchiyama I."/>
            <person name="Ito T."/>
            <person name="Fujiyama A."/>
            <person name="Inagaki F."/>
            <person name="Takami H."/>
        </authorList>
    </citation>
    <scope>NUCLEOTIDE SEQUENCE</scope>
    <source>
        <strain evidence="1">Expedition CK06-06</strain>
    </source>
</reference>
<dbReference type="EMBL" id="BART01020735">
    <property type="protein sequence ID" value="GAH05275.1"/>
    <property type="molecule type" value="Genomic_DNA"/>
</dbReference>